<proteinExistence type="predicted"/>
<reference evidence="4" key="1">
    <citation type="journal article" date="2019" name="Int. J. Syst. Evol. Microbiol.">
        <title>The Global Catalogue of Microorganisms (GCM) 10K type strain sequencing project: providing services to taxonomists for standard genome sequencing and annotation.</title>
        <authorList>
            <consortium name="The Broad Institute Genomics Platform"/>
            <consortium name="The Broad Institute Genome Sequencing Center for Infectious Disease"/>
            <person name="Wu L."/>
            <person name="Ma J."/>
        </authorList>
    </citation>
    <scope>NUCLEOTIDE SEQUENCE [LARGE SCALE GENOMIC DNA]</scope>
    <source>
        <strain evidence="4">JCM 15478</strain>
    </source>
</reference>
<dbReference type="SUPFAM" id="SSF53300">
    <property type="entry name" value="vWA-like"/>
    <property type="match status" value="1"/>
</dbReference>
<dbReference type="EMBL" id="BAAAPE010000011">
    <property type="protein sequence ID" value="GAA2082282.1"/>
    <property type="molecule type" value="Genomic_DNA"/>
</dbReference>
<dbReference type="PROSITE" id="PS50234">
    <property type="entry name" value="VWFA"/>
    <property type="match status" value="1"/>
</dbReference>
<keyword evidence="4" id="KW-1185">Reference proteome</keyword>
<feature type="region of interest" description="Disordered" evidence="1">
    <location>
        <begin position="189"/>
        <end position="220"/>
    </location>
</feature>
<feature type="domain" description="VWFA" evidence="2">
    <location>
        <begin position="7"/>
        <end position="159"/>
    </location>
</feature>
<dbReference type="InterPro" id="IPR036465">
    <property type="entry name" value="vWFA_dom_sf"/>
</dbReference>
<comment type="caution">
    <text evidence="3">The sequence shown here is derived from an EMBL/GenBank/DDBJ whole genome shotgun (WGS) entry which is preliminary data.</text>
</comment>
<evidence type="ECO:0000313" key="3">
    <source>
        <dbReference type="EMBL" id="GAA2082282.1"/>
    </source>
</evidence>
<gene>
    <name evidence="3" type="ORF">GCM10009801_41900</name>
</gene>
<protein>
    <recommendedName>
        <fullName evidence="2">VWFA domain-containing protein</fullName>
    </recommendedName>
</protein>
<accession>A0ABP5HMU9</accession>
<name>A0ABP5HMU9_9ACTN</name>
<organism evidence="3 4">
    <name type="scientific">Streptomyces albiaxialis</name>
    <dbReference type="NCBI Taxonomy" id="329523"/>
    <lineage>
        <taxon>Bacteria</taxon>
        <taxon>Bacillati</taxon>
        <taxon>Actinomycetota</taxon>
        <taxon>Actinomycetes</taxon>
        <taxon>Kitasatosporales</taxon>
        <taxon>Streptomycetaceae</taxon>
        <taxon>Streptomyces</taxon>
    </lineage>
</organism>
<evidence type="ECO:0000259" key="2">
    <source>
        <dbReference type="PROSITE" id="PS50234"/>
    </source>
</evidence>
<dbReference type="Proteomes" id="UP001500016">
    <property type="component" value="Unassembled WGS sequence"/>
</dbReference>
<dbReference type="InterPro" id="IPR002035">
    <property type="entry name" value="VWF_A"/>
</dbReference>
<sequence length="220" mass="23989">MANRPLHFLWLLDCSSSMSINGKIGELNFAIREAIPEMQQAAQDNPSAALMVRAISFATGATWHIDEATPVEQFSWTDLTTYGGTDMGAAFRLAAKALQSPPMPDRALRPVIALVSDGQPMDDWRAGLREIDATPWGKRAMRVAVAIGEDADKDMLKEFLGNPELEPLQARNPRQLVAAIRWASTVAVKAASTPKTDGNKQPPAASTLSFDKQADDEDVW</sequence>
<dbReference type="Gene3D" id="3.40.50.410">
    <property type="entry name" value="von Willebrand factor, type A domain"/>
    <property type="match status" value="1"/>
</dbReference>
<evidence type="ECO:0000256" key="1">
    <source>
        <dbReference type="SAM" id="MobiDB-lite"/>
    </source>
</evidence>
<evidence type="ECO:0000313" key="4">
    <source>
        <dbReference type="Proteomes" id="UP001500016"/>
    </source>
</evidence>
<dbReference type="RefSeq" id="WP_344530396.1">
    <property type="nucleotide sequence ID" value="NZ_BAAAPE010000011.1"/>
</dbReference>